<dbReference type="Gene3D" id="1.20.5.1700">
    <property type="match status" value="1"/>
</dbReference>
<gene>
    <name evidence="3" type="ORF">SY212_12810</name>
</gene>
<dbReference type="EMBL" id="BLAM01000126">
    <property type="protein sequence ID" value="GET06251.1"/>
    <property type="molecule type" value="Genomic_DNA"/>
</dbReference>
<reference evidence="3" key="1">
    <citation type="submission" date="2019-10" db="EMBL/GenBank/DDBJ databases">
        <title>Lactobacillus agilis SY212 Whole Genome Sequencing Project.</title>
        <authorList>
            <person name="Suzuki S."/>
            <person name="Endo A."/>
            <person name="Maeno S."/>
            <person name="Shiwa Y."/>
            <person name="Matsutani M."/>
            <person name="Kajikawa A."/>
        </authorList>
    </citation>
    <scope>NUCLEOTIDE SEQUENCE</scope>
    <source>
        <strain evidence="3">SY212</strain>
    </source>
</reference>
<sequence>MSKKKTNDKRYSKLVKEVAELRAGVESATEIKQAHTDECNNLKKHISELEASLETLQAQLSKSKQDLSHIQGVLVSDDDKIKQTQAKLTATTAQLEDAKRQRNEEVAIWLNNNYSEFDDYSTTDLQNILKEALDFRKQQKYMLDEVGNLQSAAAMSEDVNPYPLFEPEDVDGVDSEKESKVDDEAVSTVLDSVITGSSSVNDNDDFSDMVRGMVQAETKRFVKK</sequence>
<keyword evidence="1" id="KW-0175">Coiled coil</keyword>
<dbReference type="RefSeq" id="WP_172584749.1">
    <property type="nucleotide sequence ID" value="NZ_BLAM01000126.1"/>
</dbReference>
<name>A0A6F9XLV6_9LACO</name>
<evidence type="ECO:0000256" key="1">
    <source>
        <dbReference type="SAM" id="Coils"/>
    </source>
</evidence>
<organism evidence="3">
    <name type="scientific">Ligilactobacillus agilis</name>
    <dbReference type="NCBI Taxonomy" id="1601"/>
    <lineage>
        <taxon>Bacteria</taxon>
        <taxon>Bacillati</taxon>
        <taxon>Bacillota</taxon>
        <taxon>Bacilli</taxon>
        <taxon>Lactobacillales</taxon>
        <taxon>Lactobacillaceae</taxon>
        <taxon>Ligilactobacillus</taxon>
    </lineage>
</organism>
<dbReference type="Proteomes" id="UP000494265">
    <property type="component" value="Unassembled WGS sequence"/>
</dbReference>
<accession>A0A6F9XLV6</accession>
<feature type="coiled-coil region" evidence="1">
    <location>
        <begin position="32"/>
        <end position="101"/>
    </location>
</feature>
<comment type="caution">
    <text evidence="3">The sequence shown here is derived from an EMBL/GenBank/DDBJ whole genome shotgun (WGS) entry which is preliminary data.</text>
</comment>
<protein>
    <submittedName>
        <fullName evidence="3">Uncharacterized protein</fullName>
    </submittedName>
</protein>
<evidence type="ECO:0000256" key="2">
    <source>
        <dbReference type="SAM" id="MobiDB-lite"/>
    </source>
</evidence>
<feature type="compositionally biased region" description="Basic and acidic residues" evidence="2">
    <location>
        <begin position="174"/>
        <end position="183"/>
    </location>
</feature>
<dbReference type="AlphaFoldDB" id="A0A6F9XLV6"/>
<feature type="region of interest" description="Disordered" evidence="2">
    <location>
        <begin position="161"/>
        <end position="184"/>
    </location>
</feature>
<evidence type="ECO:0000313" key="3">
    <source>
        <dbReference type="EMBL" id="GET06251.1"/>
    </source>
</evidence>
<proteinExistence type="predicted"/>